<dbReference type="Gene3D" id="3.50.50.60">
    <property type="entry name" value="FAD/NAD(P)-binding domain"/>
    <property type="match status" value="2"/>
</dbReference>
<dbReference type="InterPro" id="IPR001100">
    <property type="entry name" value="Pyr_nuc-diS_OxRdtase"/>
</dbReference>
<keyword evidence="2 10" id="KW-0285">Flavoprotein</keyword>
<keyword evidence="8" id="KW-0520">NAD</keyword>
<dbReference type="Pfam" id="PF07992">
    <property type="entry name" value="Pyr_redox_2"/>
    <property type="match status" value="1"/>
</dbReference>
<dbReference type="GO" id="GO:0016668">
    <property type="term" value="F:oxidoreductase activity, acting on a sulfur group of donors, NAD(P) as acceptor"/>
    <property type="evidence" value="ECO:0007669"/>
    <property type="project" value="InterPro"/>
</dbReference>
<keyword evidence="7 10" id="KW-0676">Redox-active center</keyword>
<dbReference type="Proteomes" id="UP000614490">
    <property type="component" value="Unassembled WGS sequence"/>
</dbReference>
<evidence type="ECO:0000256" key="4">
    <source>
        <dbReference type="ARBA" id="ARBA00022857"/>
    </source>
</evidence>
<comment type="cofactor">
    <cofactor evidence="8">
        <name>FAD</name>
        <dbReference type="ChEBI" id="CHEBI:57692"/>
    </cofactor>
    <text evidence="8">Binds 1 FAD per subunit.</text>
</comment>
<evidence type="ECO:0000256" key="7">
    <source>
        <dbReference type="ARBA" id="ARBA00023284"/>
    </source>
</evidence>
<dbReference type="Gene3D" id="3.30.390.30">
    <property type="match status" value="1"/>
</dbReference>
<evidence type="ECO:0000256" key="5">
    <source>
        <dbReference type="ARBA" id="ARBA00023002"/>
    </source>
</evidence>
<organism evidence="13 14">
    <name type="scientific">Halobacillus yeomjeoni</name>
    <dbReference type="NCBI Taxonomy" id="311194"/>
    <lineage>
        <taxon>Bacteria</taxon>
        <taxon>Bacillati</taxon>
        <taxon>Bacillota</taxon>
        <taxon>Bacilli</taxon>
        <taxon>Bacillales</taxon>
        <taxon>Bacillaceae</taxon>
        <taxon>Halobacillus</taxon>
    </lineage>
</organism>
<evidence type="ECO:0000259" key="11">
    <source>
        <dbReference type="Pfam" id="PF02852"/>
    </source>
</evidence>
<keyword evidence="4" id="KW-0521">NADP</keyword>
<dbReference type="Pfam" id="PF02852">
    <property type="entry name" value="Pyr_redox_dim"/>
    <property type="match status" value="1"/>
</dbReference>
<feature type="binding site" evidence="8">
    <location>
        <position position="304"/>
    </location>
    <ligand>
        <name>FAD</name>
        <dbReference type="ChEBI" id="CHEBI:57692"/>
    </ligand>
</feature>
<evidence type="ECO:0000259" key="12">
    <source>
        <dbReference type="Pfam" id="PF07992"/>
    </source>
</evidence>
<evidence type="ECO:0000313" key="14">
    <source>
        <dbReference type="Proteomes" id="UP000614490"/>
    </source>
</evidence>
<dbReference type="InterPro" id="IPR012999">
    <property type="entry name" value="Pyr_OxRdtase_I_AS"/>
</dbReference>
<dbReference type="SUPFAM" id="SSF51905">
    <property type="entry name" value="FAD/NAD(P)-binding domain"/>
    <property type="match status" value="1"/>
</dbReference>
<dbReference type="PANTHER" id="PTHR43014:SF4">
    <property type="entry name" value="PYRIDINE NUCLEOTIDE-DISULFIDE OXIDOREDUCTASE RCLA-RELATED"/>
    <property type="match status" value="1"/>
</dbReference>
<evidence type="ECO:0000256" key="1">
    <source>
        <dbReference type="ARBA" id="ARBA00007532"/>
    </source>
</evidence>
<name>A0A931MTR9_9BACI</name>
<comment type="similarity">
    <text evidence="1 10">Belongs to the class-I pyridine nucleotide-disulfide oxidoreductase family.</text>
</comment>
<proteinExistence type="inferred from homology"/>
<dbReference type="AlphaFoldDB" id="A0A931MTR9"/>
<dbReference type="EMBL" id="JADZSC010000001">
    <property type="protein sequence ID" value="MBH0228644.1"/>
    <property type="molecule type" value="Genomic_DNA"/>
</dbReference>
<evidence type="ECO:0000256" key="6">
    <source>
        <dbReference type="ARBA" id="ARBA00023157"/>
    </source>
</evidence>
<feature type="domain" description="FAD/NAD(P)-binding" evidence="12">
    <location>
        <begin position="5"/>
        <end position="319"/>
    </location>
</feature>
<evidence type="ECO:0000256" key="10">
    <source>
        <dbReference type="RuleBase" id="RU003691"/>
    </source>
</evidence>
<dbReference type="InterPro" id="IPR023753">
    <property type="entry name" value="FAD/NAD-binding_dom"/>
</dbReference>
<evidence type="ECO:0000256" key="2">
    <source>
        <dbReference type="ARBA" id="ARBA00022630"/>
    </source>
</evidence>
<comment type="caution">
    <text evidence="13">The sequence shown here is derived from an EMBL/GenBank/DDBJ whole genome shotgun (WGS) entry which is preliminary data.</text>
</comment>
<accession>A0A931MTR9</accession>
<feature type="binding site" evidence="8">
    <location>
        <position position="264"/>
    </location>
    <ligand>
        <name>NAD(+)</name>
        <dbReference type="ChEBI" id="CHEBI:57540"/>
    </ligand>
</feature>
<keyword evidence="8" id="KW-0547">Nucleotide-binding</keyword>
<dbReference type="PANTHER" id="PTHR43014">
    <property type="entry name" value="MERCURIC REDUCTASE"/>
    <property type="match status" value="1"/>
</dbReference>
<sequence length="473" mass="51828">MNFDYQLAVIGGGSGGLTVAAGAASFGAEVALIERKPELGGDCLHYGCMPSKALIQAAKEVHQADQVSQLPENERDRLFENAMNRVSEAVQDVQNHDSKERFIELGIDIYEAEASFVDAHTLQVGQETITAKRFVIATGSSPMIPPINGVDQVDYLTNETIFNMRKRPESMVVIGGGIIGLELSQAMARLGVEVTVVEGSDHVLSKEDEEVSQMLEKIVSNELNLLTDSRVEQVEASGQGVAVTYSKDGEVNTIEAEKILIATGRKSNIGSLGLDRIGVKTSNGKIDVDASLRTNLRHIYAVGDCNGSMPFTHVAGMEGKVAISNAVFGLSRKVSYEKVPWVVYTAPEIYHLGLTEKEAKQRYGDQLLTFKTKLADNDRFMAERNTEGIVKIMTTNRGRIVGAHAIGEGAGEWMQEVGTIQALNKKFQSLSNIVHPYPARNNIVSQTADLYWREKLFDSSLNKAIRWYVGKFR</sequence>
<dbReference type="PROSITE" id="PS00076">
    <property type="entry name" value="PYRIDINE_REDOX_1"/>
    <property type="match status" value="1"/>
</dbReference>
<dbReference type="InterPro" id="IPR016156">
    <property type="entry name" value="FAD/NAD-linked_Rdtase_dimer_sf"/>
</dbReference>
<dbReference type="RefSeq" id="WP_197315298.1">
    <property type="nucleotide sequence ID" value="NZ_JADZSC010000001.1"/>
</dbReference>
<feature type="disulfide bond" description="Redox-active" evidence="9">
    <location>
        <begin position="43"/>
        <end position="48"/>
    </location>
</feature>
<dbReference type="PRINTS" id="PR00368">
    <property type="entry name" value="FADPNR"/>
</dbReference>
<keyword evidence="6" id="KW-1015">Disulfide bond</keyword>
<protein>
    <submittedName>
        <fullName evidence="13">NAD(P)/FAD-dependent oxidoreductase</fullName>
    </submittedName>
</protein>
<feature type="binding site" evidence="8">
    <location>
        <position position="198"/>
    </location>
    <ligand>
        <name>NAD(+)</name>
        <dbReference type="ChEBI" id="CHEBI:57540"/>
    </ligand>
</feature>
<feature type="binding site" evidence="8">
    <location>
        <position position="52"/>
    </location>
    <ligand>
        <name>FAD</name>
        <dbReference type="ChEBI" id="CHEBI:57692"/>
    </ligand>
</feature>
<dbReference type="GO" id="GO:0003955">
    <property type="term" value="F:NAD(P)H dehydrogenase (quinone) activity"/>
    <property type="evidence" value="ECO:0007669"/>
    <property type="project" value="TreeGrafter"/>
</dbReference>
<dbReference type="SUPFAM" id="SSF55424">
    <property type="entry name" value="FAD/NAD-linked reductases, dimerisation (C-terminal) domain"/>
    <property type="match status" value="1"/>
</dbReference>
<dbReference type="InterPro" id="IPR036188">
    <property type="entry name" value="FAD/NAD-bd_sf"/>
</dbReference>
<dbReference type="PIRSF" id="PIRSF000350">
    <property type="entry name" value="Mercury_reductase_MerA"/>
    <property type="match status" value="1"/>
</dbReference>
<evidence type="ECO:0000256" key="3">
    <source>
        <dbReference type="ARBA" id="ARBA00022827"/>
    </source>
</evidence>
<dbReference type="GO" id="GO:0050660">
    <property type="term" value="F:flavin adenine dinucleotide binding"/>
    <property type="evidence" value="ECO:0007669"/>
    <property type="project" value="TreeGrafter"/>
</dbReference>
<evidence type="ECO:0000313" key="13">
    <source>
        <dbReference type="EMBL" id="MBH0228644.1"/>
    </source>
</evidence>
<keyword evidence="5 10" id="KW-0560">Oxidoreductase</keyword>
<dbReference type="PRINTS" id="PR00411">
    <property type="entry name" value="PNDRDTASEI"/>
</dbReference>
<feature type="binding site" evidence="8">
    <location>
        <begin position="175"/>
        <end position="182"/>
    </location>
    <ligand>
        <name>NAD(+)</name>
        <dbReference type="ChEBI" id="CHEBI:57540"/>
    </ligand>
</feature>
<dbReference type="InterPro" id="IPR004099">
    <property type="entry name" value="Pyr_nucl-diS_OxRdtase_dimer"/>
</dbReference>
<feature type="domain" description="Pyridine nucleotide-disulphide oxidoreductase dimerisation" evidence="11">
    <location>
        <begin position="339"/>
        <end position="441"/>
    </location>
</feature>
<evidence type="ECO:0000256" key="8">
    <source>
        <dbReference type="PIRSR" id="PIRSR000350-3"/>
    </source>
</evidence>
<keyword evidence="14" id="KW-1185">Reference proteome</keyword>
<reference evidence="13 14" key="1">
    <citation type="journal article" date="2005" name="Int. J. Syst. Evol. Microbiol.">
        <title>Halobacillus yeomjeoni sp. nov., isolated from a marine solar saltern in Korea.</title>
        <authorList>
            <person name="Yoon J.H."/>
            <person name="Kang S.J."/>
            <person name="Lee C.H."/>
            <person name="Oh H.W."/>
            <person name="Oh T.K."/>
        </authorList>
    </citation>
    <scope>NUCLEOTIDE SEQUENCE [LARGE SCALE GENOMIC DNA]</scope>
    <source>
        <strain evidence="13 14">KCTC 3957</strain>
    </source>
</reference>
<keyword evidence="3 8" id="KW-0274">FAD</keyword>
<evidence type="ECO:0000256" key="9">
    <source>
        <dbReference type="PIRSR" id="PIRSR000350-4"/>
    </source>
</evidence>
<gene>
    <name evidence="13" type="ORF">H0267_00345</name>
</gene>
<feature type="binding site" evidence="8">
    <location>
        <begin position="138"/>
        <end position="140"/>
    </location>
    <ligand>
        <name>FAD</name>
        <dbReference type="ChEBI" id="CHEBI:57692"/>
    </ligand>
</feature>